<protein>
    <submittedName>
        <fullName evidence="3">Uncharacterized protein</fullName>
    </submittedName>
</protein>
<evidence type="ECO:0000256" key="2">
    <source>
        <dbReference type="SAM" id="MobiDB-lite"/>
    </source>
</evidence>
<feature type="region of interest" description="Disordered" evidence="2">
    <location>
        <begin position="125"/>
        <end position="147"/>
    </location>
</feature>
<dbReference type="InterPro" id="IPR036113">
    <property type="entry name" value="Asp/Glu-ADT_sf_sub_c"/>
</dbReference>
<dbReference type="InterPro" id="IPR003837">
    <property type="entry name" value="GatC"/>
</dbReference>
<dbReference type="OrthoDB" id="5394539at2759"/>
<dbReference type="SUPFAM" id="SSF141000">
    <property type="entry name" value="Glu-tRNAGln amidotransferase C subunit"/>
    <property type="match status" value="1"/>
</dbReference>
<evidence type="ECO:0000313" key="3">
    <source>
        <dbReference type="EMBL" id="CAD7230485.1"/>
    </source>
</evidence>
<proteinExistence type="predicted"/>
<reference evidence="3" key="1">
    <citation type="submission" date="2020-11" db="EMBL/GenBank/DDBJ databases">
        <authorList>
            <person name="Tran Van P."/>
        </authorList>
    </citation>
    <scope>NUCLEOTIDE SEQUENCE</scope>
</reference>
<keyword evidence="1" id="KW-0547">Nucleotide-binding</keyword>
<dbReference type="GO" id="GO:0000166">
    <property type="term" value="F:nucleotide binding"/>
    <property type="evidence" value="ECO:0007669"/>
    <property type="project" value="UniProtKB-KW"/>
</dbReference>
<name>A0A7R8WHD4_9CRUS</name>
<dbReference type="GO" id="GO:0006450">
    <property type="term" value="P:regulation of translational fidelity"/>
    <property type="evidence" value="ECO:0007669"/>
    <property type="project" value="InterPro"/>
</dbReference>
<dbReference type="PANTHER" id="PTHR15004:SF0">
    <property type="entry name" value="GLUTAMYL-TRNA(GLN) AMIDOTRANSFERASE SUBUNIT C, MITOCHONDRIAL"/>
    <property type="match status" value="1"/>
</dbReference>
<dbReference type="EMBL" id="OB662720">
    <property type="protein sequence ID" value="CAD7230485.1"/>
    <property type="molecule type" value="Genomic_DNA"/>
</dbReference>
<gene>
    <name evidence="3" type="ORF">CTOB1V02_LOCUS8343</name>
</gene>
<dbReference type="PANTHER" id="PTHR15004">
    <property type="entry name" value="GLUTAMYL-TRNA(GLN) AMIDOTRANSFERASE SUBUNIT C, MITOCHONDRIAL"/>
    <property type="match status" value="1"/>
</dbReference>
<dbReference type="AlphaFoldDB" id="A0A7R8WHD4"/>
<feature type="compositionally biased region" description="Basic and acidic residues" evidence="2">
    <location>
        <begin position="133"/>
        <end position="147"/>
    </location>
</feature>
<dbReference type="Pfam" id="PF02686">
    <property type="entry name" value="GatC"/>
    <property type="match status" value="1"/>
</dbReference>
<dbReference type="GO" id="GO:0070681">
    <property type="term" value="P:glutaminyl-tRNAGln biosynthesis via transamidation"/>
    <property type="evidence" value="ECO:0007669"/>
    <property type="project" value="TreeGrafter"/>
</dbReference>
<dbReference type="GO" id="GO:0005739">
    <property type="term" value="C:mitochondrion"/>
    <property type="evidence" value="ECO:0007669"/>
    <property type="project" value="TreeGrafter"/>
</dbReference>
<sequence length="147" mass="16732">MYLIEIIMKTIISPRILTRFRFVPASPVTRLPVKRSEVQMTAKMIEHLERLSLVDFATEEGLRRVEETLEQCQCFSSVDTRGVEPLVTLLEDGHLPLAEDQVVEQSKTKILSTASRTEDGYFVAPPGNIPLERQAKSYDNRQTDPKT</sequence>
<dbReference type="GO" id="GO:0030956">
    <property type="term" value="C:glutamyl-tRNA(Gln) amidotransferase complex"/>
    <property type="evidence" value="ECO:0007669"/>
    <property type="project" value="TreeGrafter"/>
</dbReference>
<accession>A0A7R8WHD4</accession>
<dbReference type="GO" id="GO:0032543">
    <property type="term" value="P:mitochondrial translation"/>
    <property type="evidence" value="ECO:0007669"/>
    <property type="project" value="TreeGrafter"/>
</dbReference>
<evidence type="ECO:0000256" key="1">
    <source>
        <dbReference type="ARBA" id="ARBA00022741"/>
    </source>
</evidence>
<organism evidence="3">
    <name type="scientific">Cyprideis torosa</name>
    <dbReference type="NCBI Taxonomy" id="163714"/>
    <lineage>
        <taxon>Eukaryota</taxon>
        <taxon>Metazoa</taxon>
        <taxon>Ecdysozoa</taxon>
        <taxon>Arthropoda</taxon>
        <taxon>Crustacea</taxon>
        <taxon>Oligostraca</taxon>
        <taxon>Ostracoda</taxon>
        <taxon>Podocopa</taxon>
        <taxon>Podocopida</taxon>
        <taxon>Cytherocopina</taxon>
        <taxon>Cytheroidea</taxon>
        <taxon>Cytherideidae</taxon>
        <taxon>Cyprideis</taxon>
    </lineage>
</organism>